<dbReference type="EMBL" id="AP023361">
    <property type="protein sequence ID" value="BCJ90074.1"/>
    <property type="molecule type" value="Genomic_DNA"/>
</dbReference>
<evidence type="ECO:0008006" key="3">
    <source>
        <dbReference type="Google" id="ProtNLM"/>
    </source>
</evidence>
<dbReference type="RefSeq" id="WP_222876731.1">
    <property type="nucleotide sequence ID" value="NZ_AP023361.1"/>
</dbReference>
<dbReference type="AlphaFoldDB" id="A0A6S6QIL3"/>
<evidence type="ECO:0000313" key="2">
    <source>
        <dbReference type="Proteomes" id="UP000515317"/>
    </source>
</evidence>
<evidence type="ECO:0000313" key="1">
    <source>
        <dbReference type="EMBL" id="BCJ90074.1"/>
    </source>
</evidence>
<gene>
    <name evidence="1" type="ORF">IZ6_08090</name>
</gene>
<accession>A0A6S6QIL3</accession>
<name>A0A6S6QIL3_9HYPH</name>
<organism evidence="1 2">
    <name type="scientific">Terrihabitans soli</name>
    <dbReference type="NCBI Taxonomy" id="708113"/>
    <lineage>
        <taxon>Bacteria</taxon>
        <taxon>Pseudomonadati</taxon>
        <taxon>Pseudomonadota</taxon>
        <taxon>Alphaproteobacteria</taxon>
        <taxon>Hyphomicrobiales</taxon>
        <taxon>Terrihabitans</taxon>
    </lineage>
</organism>
<proteinExistence type="predicted"/>
<dbReference type="Proteomes" id="UP000515317">
    <property type="component" value="Chromosome"/>
</dbReference>
<keyword evidence="2" id="KW-1185">Reference proteome</keyword>
<dbReference type="KEGG" id="tso:IZ6_08090"/>
<protein>
    <recommendedName>
        <fullName evidence="3">DUF3574 domain-containing protein</fullName>
    </recommendedName>
</protein>
<sequence length="105" mass="12017">MSGTRHLVQLLLPTRDNEGEGFPSEAFEQVSRELTERFGGVTAYSRAPAEGRWKQDAGTGHDDIVVVEVMDENLDRAWWSSYRAELEKRFRQDVVIVRAQPIELL</sequence>
<reference evidence="1 2" key="1">
    <citation type="submission" date="2020-08" db="EMBL/GenBank/DDBJ databases">
        <title>Genome sequence of Rhizobiales bacterium strain IZ6.</title>
        <authorList>
            <person name="Nakai R."/>
            <person name="Naganuma T."/>
        </authorList>
    </citation>
    <scope>NUCLEOTIDE SEQUENCE [LARGE SCALE GENOMIC DNA]</scope>
    <source>
        <strain evidence="1 2">IZ6</strain>
    </source>
</reference>